<dbReference type="InterPro" id="IPR012337">
    <property type="entry name" value="RNaseH-like_sf"/>
</dbReference>
<gene>
    <name evidence="7" type="ORF">C9E81_06805</name>
</gene>
<comment type="catalytic activity">
    <reaction evidence="4">
        <text>DNA(n) + a 2'-deoxyribonucleoside 5'-triphosphate = DNA(n+1) + diphosphate</text>
        <dbReference type="Rhea" id="RHEA:22508"/>
        <dbReference type="Rhea" id="RHEA-COMP:17339"/>
        <dbReference type="Rhea" id="RHEA-COMP:17340"/>
        <dbReference type="ChEBI" id="CHEBI:33019"/>
        <dbReference type="ChEBI" id="CHEBI:61560"/>
        <dbReference type="ChEBI" id="CHEBI:173112"/>
        <dbReference type="EC" id="2.7.7.7"/>
    </reaction>
</comment>
<dbReference type="Proteomes" id="UP000273516">
    <property type="component" value="Unassembled WGS sequence"/>
</dbReference>
<feature type="transmembrane region" description="Helical" evidence="5">
    <location>
        <begin position="52"/>
        <end position="73"/>
    </location>
</feature>
<dbReference type="OrthoDB" id="9804290at2"/>
<evidence type="ECO:0000259" key="6">
    <source>
        <dbReference type="SMART" id="SM00479"/>
    </source>
</evidence>
<keyword evidence="7" id="KW-0378">Hydrolase</keyword>
<protein>
    <recommendedName>
        <fullName evidence="1">DNA-directed DNA polymerase</fullName>
        <ecNumber evidence="1">2.7.7.7</ecNumber>
    </recommendedName>
</protein>
<dbReference type="Pfam" id="PF00929">
    <property type="entry name" value="RNase_T"/>
    <property type="match status" value="1"/>
</dbReference>
<comment type="caution">
    <text evidence="7">The sequence shown here is derived from an EMBL/GenBank/DDBJ whole genome shotgun (WGS) entry which is preliminary data.</text>
</comment>
<evidence type="ECO:0000256" key="1">
    <source>
        <dbReference type="ARBA" id="ARBA00012417"/>
    </source>
</evidence>
<dbReference type="GO" id="GO:0003887">
    <property type="term" value="F:DNA-directed DNA polymerase activity"/>
    <property type="evidence" value="ECO:0007669"/>
    <property type="project" value="UniProtKB-EC"/>
</dbReference>
<dbReference type="NCBIfam" id="TIGR00573">
    <property type="entry name" value="dnaq"/>
    <property type="match status" value="1"/>
</dbReference>
<sequence length="656" mass="68984">MTRGIGLRLRVLLIFAGLAVAALVVIGLALWVGARRLLGNGVAPREALDPMLQAGVIAGFGILALIAAVWFLFDRHFARPIDGLAGALRTGRIPDSGQARYLGDLGPAAHDAAEARAHNAEALSEAVAEHAADLIREKARLESILADFGAAAVMTDSGGRVVFYNASAARLLPGLALDRPIQRHIAPGAIEAADARLAAGAEATDLVCLTPEGVRLSGRMRRIEEDILLILRDQAASRPPPHDALEALRRHAATLVPMLDALDGPIPPALARAIRDEGQGLAAATRQLSEAFTGEGPAARAGLNELVAGLAVDGDPPRLSVLAEAGAMNALLRRLDARLRDGGARPHLRLRREDGELHLRLEWQGEAVPMARLERWLEEAPDPGQPGLTGADILAAHGTGVWPENSQDGPCLVLPLQLVPDRLDAAGLTYDFALAARGAASSRLADLTCVVFDTETTGLEASDRIVQIAGLRIARGRLTGERFETLVNPGRPIPPGAVAIHGITDAMAAEAPDMRAALTAFHHFAEDAVLVAHNAPFDMGMLRAAGPGTGVHFDNRVLDTVLLSAMVWGGAVPHTLDALAERLGVAIAPGLRHTAMGDATATAEIFLRLIPALEAKGITRFEEITAEARRHRRLIADVNQRSISGASGSRGTDGAG</sequence>
<keyword evidence="5" id="KW-0472">Membrane</keyword>
<keyword evidence="8" id="KW-1185">Reference proteome</keyword>
<reference evidence="7 8" key="1">
    <citation type="submission" date="2018-07" db="EMBL/GenBank/DDBJ databases">
        <authorList>
            <person name="Zhang Y."/>
            <person name="Wang L."/>
            <person name="Ma S."/>
        </authorList>
    </citation>
    <scope>NUCLEOTIDE SEQUENCE [LARGE SCALE GENOMIC DNA]</scope>
    <source>
        <strain evidence="7 8">4-2</strain>
    </source>
</reference>
<dbReference type="EC" id="2.7.7.7" evidence="1"/>
<feature type="transmembrane region" description="Helical" evidence="5">
    <location>
        <begin position="12"/>
        <end position="32"/>
    </location>
</feature>
<evidence type="ECO:0000313" key="8">
    <source>
        <dbReference type="Proteomes" id="UP000273516"/>
    </source>
</evidence>
<keyword evidence="5" id="KW-1133">Transmembrane helix</keyword>
<organism evidence="7 8">
    <name type="scientific">Paracoccus alkanivorans</name>
    <dbReference type="NCBI Taxonomy" id="2116655"/>
    <lineage>
        <taxon>Bacteria</taxon>
        <taxon>Pseudomonadati</taxon>
        <taxon>Pseudomonadota</taxon>
        <taxon>Alphaproteobacteria</taxon>
        <taxon>Rhodobacterales</taxon>
        <taxon>Paracoccaceae</taxon>
        <taxon>Paracoccus</taxon>
    </lineage>
</organism>
<dbReference type="GO" id="GO:0008408">
    <property type="term" value="F:3'-5' exonuclease activity"/>
    <property type="evidence" value="ECO:0007669"/>
    <property type="project" value="TreeGrafter"/>
</dbReference>
<keyword evidence="7" id="KW-0269">Exonuclease</keyword>
<dbReference type="GO" id="GO:0045004">
    <property type="term" value="P:DNA replication proofreading"/>
    <property type="evidence" value="ECO:0007669"/>
    <property type="project" value="TreeGrafter"/>
</dbReference>
<dbReference type="InterPro" id="IPR036397">
    <property type="entry name" value="RNaseH_sf"/>
</dbReference>
<accession>A0A3M0MJD8</accession>
<evidence type="ECO:0000256" key="4">
    <source>
        <dbReference type="ARBA" id="ARBA00049244"/>
    </source>
</evidence>
<dbReference type="CDD" id="cd06127">
    <property type="entry name" value="DEDDh"/>
    <property type="match status" value="1"/>
</dbReference>
<dbReference type="Gene3D" id="3.30.420.10">
    <property type="entry name" value="Ribonuclease H-like superfamily/Ribonuclease H"/>
    <property type="match status" value="1"/>
</dbReference>
<dbReference type="SUPFAM" id="SSF53098">
    <property type="entry name" value="Ribonuclease H-like"/>
    <property type="match status" value="1"/>
</dbReference>
<dbReference type="InterPro" id="IPR013520">
    <property type="entry name" value="Ribonucl_H"/>
</dbReference>
<dbReference type="PANTHER" id="PTHR30231">
    <property type="entry name" value="DNA POLYMERASE III SUBUNIT EPSILON"/>
    <property type="match status" value="1"/>
</dbReference>
<dbReference type="PANTHER" id="PTHR30231:SF41">
    <property type="entry name" value="DNA POLYMERASE III SUBUNIT EPSILON"/>
    <property type="match status" value="1"/>
</dbReference>
<comment type="subunit">
    <text evidence="3">DNA polymerase III contains a core (composed of alpha, epsilon and theta chains) that associates with a tau subunit. This core dimerizes to form the POLIII' complex. PolIII' associates with the gamma complex (composed of gamma, delta, delta', psi and chi chains) and with the beta chain to form the complete DNA polymerase III complex.</text>
</comment>
<dbReference type="SUPFAM" id="SSF55785">
    <property type="entry name" value="PYP-like sensor domain (PAS domain)"/>
    <property type="match status" value="1"/>
</dbReference>
<name>A0A3M0MJD8_9RHOB</name>
<evidence type="ECO:0000256" key="3">
    <source>
        <dbReference type="ARBA" id="ARBA00026073"/>
    </source>
</evidence>
<dbReference type="GO" id="GO:0005829">
    <property type="term" value="C:cytosol"/>
    <property type="evidence" value="ECO:0007669"/>
    <property type="project" value="TreeGrafter"/>
</dbReference>
<keyword evidence="7" id="KW-0540">Nuclease</keyword>
<dbReference type="AlphaFoldDB" id="A0A3M0MJD8"/>
<dbReference type="EMBL" id="QOKZ01000002">
    <property type="protein sequence ID" value="RMC36374.1"/>
    <property type="molecule type" value="Genomic_DNA"/>
</dbReference>
<dbReference type="FunFam" id="3.30.420.10:FF:000045">
    <property type="entry name" value="3'-5' exonuclease DinG"/>
    <property type="match status" value="1"/>
</dbReference>
<dbReference type="InterPro" id="IPR006054">
    <property type="entry name" value="DnaQ"/>
</dbReference>
<evidence type="ECO:0000313" key="7">
    <source>
        <dbReference type="EMBL" id="RMC36374.1"/>
    </source>
</evidence>
<dbReference type="InterPro" id="IPR035965">
    <property type="entry name" value="PAS-like_dom_sf"/>
</dbReference>
<evidence type="ECO:0000256" key="5">
    <source>
        <dbReference type="SAM" id="Phobius"/>
    </source>
</evidence>
<dbReference type="GO" id="GO:0003677">
    <property type="term" value="F:DNA binding"/>
    <property type="evidence" value="ECO:0007669"/>
    <property type="project" value="InterPro"/>
</dbReference>
<dbReference type="SMART" id="SM00479">
    <property type="entry name" value="EXOIII"/>
    <property type="match status" value="1"/>
</dbReference>
<comment type="function">
    <text evidence="2">DNA polymerase III is a complex, multichain enzyme responsible for most of the replicative synthesis in bacteria. The epsilon subunit contain the editing function and is a proofreading 3'-5' exonuclease.</text>
</comment>
<dbReference type="RefSeq" id="WP_122111541.1">
    <property type="nucleotide sequence ID" value="NZ_QOKZ01000002.1"/>
</dbReference>
<keyword evidence="5" id="KW-0812">Transmembrane</keyword>
<evidence type="ECO:0000256" key="2">
    <source>
        <dbReference type="ARBA" id="ARBA00025483"/>
    </source>
</evidence>
<proteinExistence type="predicted"/>
<feature type="domain" description="Exonuclease" evidence="6">
    <location>
        <begin position="448"/>
        <end position="615"/>
    </location>
</feature>